<comment type="caution">
    <text evidence="1">The sequence shown here is derived from an EMBL/GenBank/DDBJ whole genome shotgun (WGS) entry which is preliminary data.</text>
</comment>
<proteinExistence type="predicted"/>
<keyword evidence="2" id="KW-1185">Reference proteome</keyword>
<reference evidence="1" key="1">
    <citation type="submission" date="2019-07" db="EMBL/GenBank/DDBJ databases">
        <authorList>
            <person name="Palmer J.M."/>
        </authorList>
    </citation>
    <scope>NUCLEOTIDE SEQUENCE</scope>
    <source>
        <strain evidence="1">PC9</strain>
    </source>
</reference>
<dbReference type="Proteomes" id="UP000623687">
    <property type="component" value="Unassembled WGS sequence"/>
</dbReference>
<evidence type="ECO:0008006" key="3">
    <source>
        <dbReference type="Google" id="ProtNLM"/>
    </source>
</evidence>
<dbReference type="OrthoDB" id="59699at2759"/>
<gene>
    <name evidence="1" type="ORF">PC9H_002364</name>
</gene>
<dbReference type="AlphaFoldDB" id="A0A8H6ZIV2"/>
<accession>A0A8H6ZIV2</accession>
<dbReference type="Gene3D" id="3.40.50.300">
    <property type="entry name" value="P-loop containing nucleotide triphosphate hydrolases"/>
    <property type="match status" value="1"/>
</dbReference>
<sequence length="263" mass="30017">MNSPDNEGMDMSLVRRYCPKFRVLIIGKANAGKTTILQKVCNTTENPTAVDTTGRRMSLSLLRPSAGRGQHDIEQGYVFGGRDDFVFHDSRGFEAGTAAELERAKAFIRKRSSFSHIKNRLHAVWYCIPSDTPRLLLEDETSFFEECRKGNVPVVAIFTKFDYRHKEAMAQLIEGGMDRPAARLAAPARAKEDFEAKYISRLYNRPYPPQNHVYVYDMHLPMTNCDQLIRATVDSLSDLSLKQLFVSTQRNRIHLYVGYSIEQ</sequence>
<dbReference type="SUPFAM" id="SSF52540">
    <property type="entry name" value="P-loop containing nucleoside triphosphate hydrolases"/>
    <property type="match status" value="1"/>
</dbReference>
<dbReference type="EMBL" id="JACETU010000011">
    <property type="protein sequence ID" value="KAF7416104.1"/>
    <property type="molecule type" value="Genomic_DNA"/>
</dbReference>
<name>A0A8H6ZIV2_PLEOS</name>
<dbReference type="GeneID" id="59372205"/>
<evidence type="ECO:0000313" key="1">
    <source>
        <dbReference type="EMBL" id="KAF7416104.1"/>
    </source>
</evidence>
<dbReference type="VEuPathDB" id="FungiDB:PC9H_002364"/>
<evidence type="ECO:0000313" key="2">
    <source>
        <dbReference type="Proteomes" id="UP000623687"/>
    </source>
</evidence>
<dbReference type="InterPro" id="IPR027417">
    <property type="entry name" value="P-loop_NTPase"/>
</dbReference>
<dbReference type="CDD" id="cd00882">
    <property type="entry name" value="Ras_like_GTPase"/>
    <property type="match status" value="1"/>
</dbReference>
<organism evidence="1 2">
    <name type="scientific">Pleurotus ostreatus</name>
    <name type="common">Oyster mushroom</name>
    <name type="synonym">White-rot fungus</name>
    <dbReference type="NCBI Taxonomy" id="5322"/>
    <lineage>
        <taxon>Eukaryota</taxon>
        <taxon>Fungi</taxon>
        <taxon>Dikarya</taxon>
        <taxon>Basidiomycota</taxon>
        <taxon>Agaricomycotina</taxon>
        <taxon>Agaricomycetes</taxon>
        <taxon>Agaricomycetidae</taxon>
        <taxon>Agaricales</taxon>
        <taxon>Pleurotineae</taxon>
        <taxon>Pleurotaceae</taxon>
        <taxon>Pleurotus</taxon>
    </lineage>
</organism>
<protein>
    <recommendedName>
        <fullName evidence="3">G domain-containing protein</fullName>
    </recommendedName>
</protein>
<dbReference type="RefSeq" id="XP_036625651.1">
    <property type="nucleotide sequence ID" value="XM_036772005.1"/>
</dbReference>